<dbReference type="STRING" id="667725.A0A0L0FMV8"/>
<dbReference type="AlphaFoldDB" id="A0A0L0FMV8"/>
<evidence type="ECO:0000313" key="9">
    <source>
        <dbReference type="EMBL" id="KNC77383.1"/>
    </source>
</evidence>
<feature type="domain" description="ABC transporter" evidence="8">
    <location>
        <begin position="48"/>
        <end position="282"/>
    </location>
</feature>
<evidence type="ECO:0000256" key="2">
    <source>
        <dbReference type="ARBA" id="ARBA00022448"/>
    </source>
</evidence>
<dbReference type="GO" id="GO:0016887">
    <property type="term" value="F:ATP hydrolysis activity"/>
    <property type="evidence" value="ECO:0007669"/>
    <property type="project" value="InterPro"/>
</dbReference>
<dbReference type="OrthoDB" id="6500128at2759"/>
<keyword evidence="3" id="KW-0812">Transmembrane</keyword>
<keyword evidence="6" id="KW-1133">Transmembrane helix</keyword>
<dbReference type="InterPro" id="IPR003439">
    <property type="entry name" value="ABC_transporter-like_ATP-bd"/>
</dbReference>
<keyword evidence="7" id="KW-0472">Membrane</keyword>
<gene>
    <name evidence="9" type="ORF">SARC_10150</name>
</gene>
<evidence type="ECO:0000256" key="1">
    <source>
        <dbReference type="ARBA" id="ARBA00004141"/>
    </source>
</evidence>
<accession>A0A0L0FMV8</accession>
<reference evidence="9 10" key="1">
    <citation type="submission" date="2011-02" db="EMBL/GenBank/DDBJ databases">
        <title>The Genome Sequence of Sphaeroforma arctica JP610.</title>
        <authorList>
            <consortium name="The Broad Institute Genome Sequencing Platform"/>
            <person name="Russ C."/>
            <person name="Cuomo C."/>
            <person name="Young S.K."/>
            <person name="Zeng Q."/>
            <person name="Gargeya S."/>
            <person name="Alvarado L."/>
            <person name="Berlin A."/>
            <person name="Chapman S.B."/>
            <person name="Chen Z."/>
            <person name="Freedman E."/>
            <person name="Gellesch M."/>
            <person name="Goldberg J."/>
            <person name="Griggs A."/>
            <person name="Gujja S."/>
            <person name="Heilman E."/>
            <person name="Heiman D."/>
            <person name="Howarth C."/>
            <person name="Mehta T."/>
            <person name="Neiman D."/>
            <person name="Pearson M."/>
            <person name="Roberts A."/>
            <person name="Saif S."/>
            <person name="Shea T."/>
            <person name="Shenoy N."/>
            <person name="Sisk P."/>
            <person name="Stolte C."/>
            <person name="Sykes S."/>
            <person name="White J."/>
            <person name="Yandava C."/>
            <person name="Burger G."/>
            <person name="Gray M.W."/>
            <person name="Holland P.W.H."/>
            <person name="King N."/>
            <person name="Lang F.B.F."/>
            <person name="Roger A.J."/>
            <person name="Ruiz-Trillo I."/>
            <person name="Haas B."/>
            <person name="Nusbaum C."/>
            <person name="Birren B."/>
        </authorList>
    </citation>
    <scope>NUCLEOTIDE SEQUENCE [LARGE SCALE GENOMIC DNA]</scope>
    <source>
        <strain evidence="9 10">JP610</strain>
    </source>
</reference>
<dbReference type="PANTHER" id="PTHR24223">
    <property type="entry name" value="ATP-BINDING CASSETTE SUB-FAMILY C"/>
    <property type="match status" value="1"/>
</dbReference>
<keyword evidence="5" id="KW-0067">ATP-binding</keyword>
<evidence type="ECO:0000259" key="8">
    <source>
        <dbReference type="PROSITE" id="PS50893"/>
    </source>
</evidence>
<dbReference type="CDD" id="cd03244">
    <property type="entry name" value="ABCC_MRP_domain2"/>
    <property type="match status" value="1"/>
</dbReference>
<dbReference type="PROSITE" id="PS50893">
    <property type="entry name" value="ABC_TRANSPORTER_2"/>
    <property type="match status" value="1"/>
</dbReference>
<comment type="subcellular location">
    <subcellularLocation>
        <location evidence="1">Membrane</location>
        <topology evidence="1">Multi-pass membrane protein</topology>
    </subcellularLocation>
</comment>
<keyword evidence="2" id="KW-0813">Transport</keyword>
<dbReference type="GO" id="GO:0016020">
    <property type="term" value="C:membrane"/>
    <property type="evidence" value="ECO:0007669"/>
    <property type="project" value="UniProtKB-SubCell"/>
</dbReference>
<dbReference type="GO" id="GO:0042626">
    <property type="term" value="F:ATPase-coupled transmembrane transporter activity"/>
    <property type="evidence" value="ECO:0007669"/>
    <property type="project" value="TreeGrafter"/>
</dbReference>
<dbReference type="GeneID" id="25910654"/>
<dbReference type="RefSeq" id="XP_014151285.1">
    <property type="nucleotide sequence ID" value="XM_014295810.1"/>
</dbReference>
<dbReference type="Proteomes" id="UP000054560">
    <property type="component" value="Unassembled WGS sequence"/>
</dbReference>
<dbReference type="FunFam" id="3.40.50.300:FF:000163">
    <property type="entry name" value="Multidrug resistance-associated protein member 4"/>
    <property type="match status" value="1"/>
</dbReference>
<protein>
    <recommendedName>
        <fullName evidence="8">ABC transporter domain-containing protein</fullName>
    </recommendedName>
</protein>
<keyword evidence="4" id="KW-0547">Nucleotide-binding</keyword>
<evidence type="ECO:0000256" key="3">
    <source>
        <dbReference type="ARBA" id="ARBA00022692"/>
    </source>
</evidence>
<evidence type="ECO:0000256" key="7">
    <source>
        <dbReference type="ARBA" id="ARBA00023136"/>
    </source>
</evidence>
<dbReference type="GO" id="GO:0005524">
    <property type="term" value="F:ATP binding"/>
    <property type="evidence" value="ECO:0007669"/>
    <property type="project" value="UniProtKB-KW"/>
</dbReference>
<keyword evidence="10" id="KW-1185">Reference proteome</keyword>
<evidence type="ECO:0000313" key="10">
    <source>
        <dbReference type="Proteomes" id="UP000054560"/>
    </source>
</evidence>
<name>A0A0L0FMV8_9EUKA</name>
<dbReference type="SUPFAM" id="SSF52540">
    <property type="entry name" value="P-loop containing nucleoside triphosphate hydrolases"/>
    <property type="match status" value="1"/>
</dbReference>
<dbReference type="InterPro" id="IPR003593">
    <property type="entry name" value="AAA+_ATPase"/>
</dbReference>
<evidence type="ECO:0000256" key="5">
    <source>
        <dbReference type="ARBA" id="ARBA00022840"/>
    </source>
</evidence>
<evidence type="ECO:0000256" key="4">
    <source>
        <dbReference type="ARBA" id="ARBA00022741"/>
    </source>
</evidence>
<dbReference type="InterPro" id="IPR050173">
    <property type="entry name" value="ABC_transporter_C-like"/>
</dbReference>
<sequence length="306" mass="33811">MVYRFLGMEELASTRDKLLYITSTAPHEAAAYNAATLPAKDWPSKGSVQVTDLVVRYAPHLDPVLKGISFSCKPGEKLGVVGRTGAGKSSLMLGLTRLLELDSGVVRIDDIDVSTLGVRDYRERLTVISQEPLFFSGSVRQNLDPFNTYSDEKIWTALGQAELADTIMQLPQQLNYYIAELGANMSIGQLQLLSLARAILQQPTVMLMDEATASLDLMTDRLIQKTIRLHFHNATVIQVAHRLDTVIDSDRVLVLDQGLIVEQGSPHQLLQDTAGIFYGMVQKSDGDAQRLTSEAATAHRRRENQS</sequence>
<dbReference type="InterPro" id="IPR027417">
    <property type="entry name" value="P-loop_NTPase"/>
</dbReference>
<dbReference type="Pfam" id="PF00005">
    <property type="entry name" value="ABC_tran"/>
    <property type="match status" value="1"/>
</dbReference>
<evidence type="ECO:0000256" key="6">
    <source>
        <dbReference type="ARBA" id="ARBA00022989"/>
    </source>
</evidence>
<dbReference type="Gene3D" id="3.40.50.300">
    <property type="entry name" value="P-loop containing nucleotide triphosphate hydrolases"/>
    <property type="match status" value="1"/>
</dbReference>
<dbReference type="SMART" id="SM00382">
    <property type="entry name" value="AAA"/>
    <property type="match status" value="1"/>
</dbReference>
<dbReference type="eggNOG" id="KOG0054">
    <property type="taxonomic scope" value="Eukaryota"/>
</dbReference>
<proteinExistence type="predicted"/>
<organism evidence="9 10">
    <name type="scientific">Sphaeroforma arctica JP610</name>
    <dbReference type="NCBI Taxonomy" id="667725"/>
    <lineage>
        <taxon>Eukaryota</taxon>
        <taxon>Ichthyosporea</taxon>
        <taxon>Ichthyophonida</taxon>
        <taxon>Sphaeroforma</taxon>
    </lineage>
</organism>
<dbReference type="EMBL" id="KQ242749">
    <property type="protein sequence ID" value="KNC77383.1"/>
    <property type="molecule type" value="Genomic_DNA"/>
</dbReference>